<accession>A9NPS7</accession>
<dbReference type="AlphaFoldDB" id="A9NPS7"/>
<sequence>MGKKTPTTTTRLADDSPLRRGLGSLSMGSIRFE</sequence>
<evidence type="ECO:0000256" key="1">
    <source>
        <dbReference type="SAM" id="MobiDB-lite"/>
    </source>
</evidence>
<proteinExistence type="evidence at transcript level"/>
<feature type="compositionally biased region" description="Polar residues" evidence="1">
    <location>
        <begin position="1"/>
        <end position="11"/>
    </location>
</feature>
<feature type="region of interest" description="Disordered" evidence="1">
    <location>
        <begin position="1"/>
        <end position="33"/>
    </location>
</feature>
<evidence type="ECO:0000313" key="2">
    <source>
        <dbReference type="EMBL" id="ABK22638.1"/>
    </source>
</evidence>
<dbReference type="EMBL" id="EF083288">
    <property type="protein sequence ID" value="ABK22638.1"/>
    <property type="molecule type" value="mRNA"/>
</dbReference>
<name>A9NPS7_PICSI</name>
<organism evidence="2">
    <name type="scientific">Picea sitchensis</name>
    <name type="common">Sitka spruce</name>
    <name type="synonym">Pinus sitchensis</name>
    <dbReference type="NCBI Taxonomy" id="3332"/>
    <lineage>
        <taxon>Eukaryota</taxon>
        <taxon>Viridiplantae</taxon>
        <taxon>Streptophyta</taxon>
        <taxon>Embryophyta</taxon>
        <taxon>Tracheophyta</taxon>
        <taxon>Spermatophyta</taxon>
        <taxon>Pinopsida</taxon>
        <taxon>Pinidae</taxon>
        <taxon>Conifers I</taxon>
        <taxon>Pinales</taxon>
        <taxon>Pinaceae</taxon>
        <taxon>Picea</taxon>
    </lineage>
</organism>
<reference evidence="2" key="1">
    <citation type="journal article" date="2008" name="BMC Genomics">
        <title>A conifer genomics resource of 200,000 spruce (Picea spp.) ESTs and 6,464 high-quality, sequence-finished full-length cDNAs for Sitka spruce (Picea sitchensis).</title>
        <authorList>
            <person name="Ralph S.G."/>
            <person name="Chun H.J."/>
            <person name="Kolosova N."/>
            <person name="Cooper D."/>
            <person name="Oddy C."/>
            <person name="Ritland C.E."/>
            <person name="Kirkpatrick R."/>
            <person name="Moore R."/>
            <person name="Barber S."/>
            <person name="Holt R.A."/>
            <person name="Jones S.J."/>
            <person name="Marra M.A."/>
            <person name="Douglas C.J."/>
            <person name="Ritland K."/>
            <person name="Bohlmann J."/>
        </authorList>
    </citation>
    <scope>NUCLEOTIDE SEQUENCE</scope>
    <source>
        <tissue evidence="2">Bark</tissue>
    </source>
</reference>
<protein>
    <submittedName>
        <fullName evidence="2">Uncharacterized protein</fullName>
    </submittedName>
</protein>